<name>A0ABV5QP67_9ACTN</name>
<dbReference type="RefSeq" id="WP_345487215.1">
    <property type="nucleotide sequence ID" value="NZ_BAAAWU010000001.1"/>
</dbReference>
<keyword evidence="2" id="KW-1185">Reference proteome</keyword>
<protein>
    <submittedName>
        <fullName evidence="1">Uncharacterized protein</fullName>
    </submittedName>
</protein>
<dbReference type="EMBL" id="JBHMCT010000007">
    <property type="protein sequence ID" value="MFB9554633.1"/>
    <property type="molecule type" value="Genomic_DNA"/>
</dbReference>
<proteinExistence type="predicted"/>
<dbReference type="Proteomes" id="UP001589716">
    <property type="component" value="Unassembled WGS sequence"/>
</dbReference>
<comment type="caution">
    <text evidence="1">The sequence shown here is derived from an EMBL/GenBank/DDBJ whole genome shotgun (WGS) entry which is preliminary data.</text>
</comment>
<organism evidence="1 2">
    <name type="scientific">Streptomyces roseoviridis</name>
    <dbReference type="NCBI Taxonomy" id="67361"/>
    <lineage>
        <taxon>Bacteria</taxon>
        <taxon>Bacillati</taxon>
        <taxon>Actinomycetota</taxon>
        <taxon>Actinomycetes</taxon>
        <taxon>Kitasatosporales</taxon>
        <taxon>Streptomycetaceae</taxon>
        <taxon>Streptomyces</taxon>
    </lineage>
</organism>
<gene>
    <name evidence="1" type="ORF">ACFFTP_10560</name>
</gene>
<sequence>MDALQGHLLDSYRAAGLGEPAPPAPGTHDPAVLREVLRAVLARMRGRLGAGPG</sequence>
<accession>A0ABV5QP67</accession>
<evidence type="ECO:0000313" key="1">
    <source>
        <dbReference type="EMBL" id="MFB9554633.1"/>
    </source>
</evidence>
<reference evidence="1 2" key="1">
    <citation type="submission" date="2024-09" db="EMBL/GenBank/DDBJ databases">
        <authorList>
            <person name="Sun Q."/>
            <person name="Mori K."/>
        </authorList>
    </citation>
    <scope>NUCLEOTIDE SEQUENCE [LARGE SCALE GENOMIC DNA]</scope>
    <source>
        <strain evidence="1 2">JCM 4414</strain>
    </source>
</reference>
<evidence type="ECO:0000313" key="2">
    <source>
        <dbReference type="Proteomes" id="UP001589716"/>
    </source>
</evidence>